<sequence length="811" mass="88859">MKRLLGLASKPPPSPEPAQATQASALKSGTDLADAITEGIKNLSTSDQQKDSHNEPPASSSQDEPAKARTGSPDDQEDWSSGDETVVEQTVTHPKQDMIDHIMKSLCTSLDTKITELTQFASLAKAEKAFNVADLPAAPKKGKAPAVDKPREEQETKAEEPLKEEKKSIEQEVTKPRKLSDLSKPKTSPSSSAPPPPAPTPGAELQPDFASLMSAARSQPAIASAASPSFPATSYGALHLASMPFMAPVMSNFPPIEPSSTQRSTQSFSRSVRPTQTPAPFIAPAPSLPLSPAPSPPAGDHPSPPSSGKRNAKRSLDDELHGLTAADLQPRFGHEETYSRRSSGISAHFGFGRPSPRAPTVSPQVPQSRQLHTASQSRAANFSPGPLAASRSIPSVESFFDAPQLPRGSLIPEQELSPRTVGEVPTHAPVRRHLSEAEVEPPEDHDGRRKKARRATSDSPAGLMRSGNKFACPYFKRNPRKYQKWTSCPGPGWEEVHRVKTHLYRRHRLPIQCPRCWDNFEEDTILQAHLQQDPPCTMQQNRIPHEGFTKDQEKKLRSRKKAQPNMTDEDKWVEIYMILFPDDDPDSVPTPYYDDQDDDTATPASGLGSGSSDLEDYASFLRREMPTLVRRELEVLFRNESRDVEDRLRSKVEDIMVGLQPKLISLYRQSQMPLSEYGPPQDIPQLQIPTDQSAQWDSLSNSDLATPAMSTGTGTSIDLGTGMHPTSPYQQISGGEGFDAANLDYSSLAGLEWDGNQLQTGTGYQFQQQAQNLNWDQEFNKLLSPVVYAPLNGELDFSAGFQGNFQGSYQG</sequence>
<feature type="compositionally biased region" description="Polar residues" evidence="1">
    <location>
        <begin position="361"/>
        <end position="380"/>
    </location>
</feature>
<feature type="compositionally biased region" description="Low complexity" evidence="1">
    <location>
        <begin position="601"/>
        <end position="612"/>
    </location>
</feature>
<dbReference type="EMBL" id="JAULSY010000173">
    <property type="protein sequence ID" value="KAK0660058.1"/>
    <property type="molecule type" value="Genomic_DNA"/>
</dbReference>
<feature type="compositionally biased region" description="Basic and acidic residues" evidence="1">
    <location>
        <begin position="543"/>
        <end position="555"/>
    </location>
</feature>
<dbReference type="PANTHER" id="PTHR38166:SF1">
    <property type="entry name" value="C2H2-TYPE DOMAIN-CONTAINING PROTEIN"/>
    <property type="match status" value="1"/>
</dbReference>
<feature type="compositionally biased region" description="Low complexity" evidence="1">
    <location>
        <begin position="214"/>
        <end position="232"/>
    </location>
</feature>
<feature type="compositionally biased region" description="Basic and acidic residues" evidence="1">
    <location>
        <begin position="146"/>
        <end position="184"/>
    </location>
</feature>
<evidence type="ECO:0000313" key="2">
    <source>
        <dbReference type="EMBL" id="KAK0660058.1"/>
    </source>
</evidence>
<feature type="region of interest" description="Disordered" evidence="1">
    <location>
        <begin position="583"/>
        <end position="612"/>
    </location>
</feature>
<comment type="caution">
    <text evidence="2">The sequence shown here is derived from an EMBL/GenBank/DDBJ whole genome shotgun (WGS) entry which is preliminary data.</text>
</comment>
<feature type="region of interest" description="Disordered" evidence="1">
    <location>
        <begin position="248"/>
        <end position="388"/>
    </location>
</feature>
<feature type="compositionally biased region" description="Low complexity" evidence="1">
    <location>
        <begin position="136"/>
        <end position="145"/>
    </location>
</feature>
<dbReference type="AlphaFoldDB" id="A0AA39YWU9"/>
<evidence type="ECO:0008006" key="4">
    <source>
        <dbReference type="Google" id="ProtNLM"/>
    </source>
</evidence>
<reference evidence="2" key="1">
    <citation type="submission" date="2023-06" db="EMBL/GenBank/DDBJ databases">
        <title>Genome-scale phylogeny and comparative genomics of the fungal order Sordariales.</title>
        <authorList>
            <consortium name="Lawrence Berkeley National Laboratory"/>
            <person name="Hensen N."/>
            <person name="Bonometti L."/>
            <person name="Westerberg I."/>
            <person name="Brannstrom I.O."/>
            <person name="Guillou S."/>
            <person name="Cros-Aarteil S."/>
            <person name="Calhoun S."/>
            <person name="Haridas S."/>
            <person name="Kuo A."/>
            <person name="Mondo S."/>
            <person name="Pangilinan J."/>
            <person name="Riley R."/>
            <person name="Labutti K."/>
            <person name="Andreopoulos B."/>
            <person name="Lipzen A."/>
            <person name="Chen C."/>
            <person name="Yanf M."/>
            <person name="Daum C."/>
            <person name="Ng V."/>
            <person name="Clum A."/>
            <person name="Steindorff A."/>
            <person name="Ohm R."/>
            <person name="Martin F."/>
            <person name="Silar P."/>
            <person name="Natvig D."/>
            <person name="Lalanne C."/>
            <person name="Gautier V."/>
            <person name="Ament-Velasquez S.L."/>
            <person name="Kruys A."/>
            <person name="Hutchinson M.I."/>
            <person name="Powell A.J."/>
            <person name="Barry K."/>
            <person name="Miller A.N."/>
            <person name="Grigoriev I.V."/>
            <person name="Debuchy R."/>
            <person name="Gladieux P."/>
            <person name="Thoren M.H."/>
            <person name="Johannesson H."/>
        </authorList>
    </citation>
    <scope>NUCLEOTIDE SEQUENCE</scope>
    <source>
        <strain evidence="2">CBS 307.81</strain>
    </source>
</reference>
<feature type="region of interest" description="Disordered" evidence="1">
    <location>
        <begin position="536"/>
        <end position="566"/>
    </location>
</feature>
<feature type="compositionally biased region" description="Pro residues" evidence="1">
    <location>
        <begin position="281"/>
        <end position="305"/>
    </location>
</feature>
<protein>
    <recommendedName>
        <fullName evidence="4">C2H2-type domain-containing protein</fullName>
    </recommendedName>
</protein>
<proteinExistence type="predicted"/>
<feature type="compositionally biased region" description="Low complexity" evidence="1">
    <location>
        <begin position="259"/>
        <end position="271"/>
    </location>
</feature>
<name>A0AA39YWU9_9PEZI</name>
<feature type="region of interest" description="Disordered" evidence="1">
    <location>
        <begin position="136"/>
        <end position="232"/>
    </location>
</feature>
<keyword evidence="3" id="KW-1185">Reference proteome</keyword>
<feature type="region of interest" description="Disordered" evidence="1">
    <location>
        <begin position="1"/>
        <end position="98"/>
    </location>
</feature>
<accession>A0AA39YWU9</accession>
<dbReference type="Proteomes" id="UP001174997">
    <property type="component" value="Unassembled WGS sequence"/>
</dbReference>
<organism evidence="2 3">
    <name type="scientific">Cercophora samala</name>
    <dbReference type="NCBI Taxonomy" id="330535"/>
    <lineage>
        <taxon>Eukaryota</taxon>
        <taxon>Fungi</taxon>
        <taxon>Dikarya</taxon>
        <taxon>Ascomycota</taxon>
        <taxon>Pezizomycotina</taxon>
        <taxon>Sordariomycetes</taxon>
        <taxon>Sordariomycetidae</taxon>
        <taxon>Sordariales</taxon>
        <taxon>Lasiosphaeriaceae</taxon>
        <taxon>Cercophora</taxon>
    </lineage>
</organism>
<gene>
    <name evidence="2" type="ORF">QBC41DRAFT_43970</name>
</gene>
<evidence type="ECO:0000256" key="1">
    <source>
        <dbReference type="SAM" id="MobiDB-lite"/>
    </source>
</evidence>
<evidence type="ECO:0000313" key="3">
    <source>
        <dbReference type="Proteomes" id="UP001174997"/>
    </source>
</evidence>
<dbReference type="PANTHER" id="PTHR38166">
    <property type="entry name" value="C2H2-TYPE DOMAIN-CONTAINING PROTEIN-RELATED"/>
    <property type="match status" value="1"/>
</dbReference>
<feature type="region of interest" description="Disordered" evidence="1">
    <location>
        <begin position="409"/>
        <end position="467"/>
    </location>
</feature>